<dbReference type="GO" id="GO:0046081">
    <property type="term" value="P:dUTP catabolic process"/>
    <property type="evidence" value="ECO:0007669"/>
    <property type="project" value="TreeGrafter"/>
</dbReference>
<feature type="region of interest" description="Disordered" evidence="1">
    <location>
        <begin position="188"/>
        <end position="215"/>
    </location>
</feature>
<dbReference type="PATRIC" id="fig|1121362.3.peg.969"/>
<dbReference type="GO" id="GO:0046047">
    <property type="term" value="P:TTP catabolic process"/>
    <property type="evidence" value="ECO:0007669"/>
    <property type="project" value="TreeGrafter"/>
</dbReference>
<dbReference type="GO" id="GO:0046061">
    <property type="term" value="P:dATP catabolic process"/>
    <property type="evidence" value="ECO:0007669"/>
    <property type="project" value="TreeGrafter"/>
</dbReference>
<dbReference type="EMBL" id="CP003697">
    <property type="protein sequence ID" value="AGF71974.1"/>
    <property type="molecule type" value="Genomic_DNA"/>
</dbReference>
<dbReference type="HOGENOM" id="CLU_038356_3_2_11"/>
<accession>M1MW87</accession>
<gene>
    <name evidence="3" type="ORF">A605_04830</name>
</gene>
<dbReference type="STRING" id="1121362.A605_04830"/>
<protein>
    <submittedName>
        <fullName evidence="3">Hypothatical protein</fullName>
    </submittedName>
</protein>
<dbReference type="CDD" id="cd11528">
    <property type="entry name" value="NTP-PPase_MazG_Nterm"/>
    <property type="match status" value="1"/>
</dbReference>
<evidence type="ECO:0000313" key="4">
    <source>
        <dbReference type="Proteomes" id="UP000011723"/>
    </source>
</evidence>
<dbReference type="RefSeq" id="WP_015400393.1">
    <property type="nucleotide sequence ID" value="NC_020302.1"/>
</dbReference>
<proteinExistence type="predicted"/>
<dbReference type="AlphaFoldDB" id="M1MW87"/>
<keyword evidence="4" id="KW-1185">Reference proteome</keyword>
<name>M1MW87_9CORY</name>
<evidence type="ECO:0000256" key="1">
    <source>
        <dbReference type="SAM" id="MobiDB-lite"/>
    </source>
</evidence>
<dbReference type="PANTHER" id="PTHR30522:SF0">
    <property type="entry name" value="NUCLEOSIDE TRIPHOSPHATE PYROPHOSPHOHYDROLASE"/>
    <property type="match status" value="1"/>
</dbReference>
<dbReference type="GO" id="GO:0046076">
    <property type="term" value="P:dTTP catabolic process"/>
    <property type="evidence" value="ECO:0007669"/>
    <property type="project" value="TreeGrafter"/>
</dbReference>
<dbReference type="InterPro" id="IPR004518">
    <property type="entry name" value="MazG-like_dom"/>
</dbReference>
<dbReference type="eggNOG" id="COG1694">
    <property type="taxonomic scope" value="Bacteria"/>
</dbReference>
<dbReference type="KEGG" id="chn:A605_04830"/>
<dbReference type="PANTHER" id="PTHR30522">
    <property type="entry name" value="NUCLEOSIDE TRIPHOSPHATE PYROPHOSPHOHYDROLASE"/>
    <property type="match status" value="1"/>
</dbReference>
<dbReference type="Gene3D" id="1.10.287.1080">
    <property type="entry name" value="MazG-like"/>
    <property type="match status" value="1"/>
</dbReference>
<reference evidence="3 4" key="1">
    <citation type="journal article" date="2012" name="Stand. Genomic Sci.">
        <title>Genome sequence of the halotolerant bacterium Corynebacterium halotolerans type strain YIM 70093(T) (= DSM 44683(T)).</title>
        <authorList>
            <person name="Ruckert C."/>
            <person name="Albersmeier A."/>
            <person name="Al-Dilaimi A."/>
            <person name="Niehaus K."/>
            <person name="Szczepanowski R."/>
            <person name="Kalinowski J."/>
        </authorList>
    </citation>
    <scope>NUCLEOTIDE SEQUENCE [LARGE SCALE GENOMIC DNA]</scope>
    <source>
        <strain evidence="3">YIM 70093</strain>
    </source>
</reference>
<dbReference type="InterPro" id="IPR011551">
    <property type="entry name" value="NTP_PyrPHydrolase_MazG"/>
</dbReference>
<sequence>MTVLLLDDRWPSMIPLEAYGRLAGPVAYTDEVPVNVRWNFGDLVRPDGPGVLVSTNERDPRVVERVDAGDDVIAAPSRKDPVRDALHAMTRARSMGEWEASQTHESLLPYLTEETGEFAQAVGEWGETGDEAQLCRELGDVLLQVFFHAELASRRGAFDFSDVAGSFVAKLRSRAPYLFDGSTGMVSEQEQERLWREGKARERRIEEAGGRHAAP</sequence>
<dbReference type="InterPro" id="IPR048015">
    <property type="entry name" value="NTP-PPase_MazG-like_N"/>
</dbReference>
<dbReference type="Proteomes" id="UP000011723">
    <property type="component" value="Chromosome"/>
</dbReference>
<dbReference type="SUPFAM" id="SSF101386">
    <property type="entry name" value="all-alpha NTP pyrophosphatases"/>
    <property type="match status" value="1"/>
</dbReference>
<dbReference type="Pfam" id="PF03819">
    <property type="entry name" value="MazG"/>
    <property type="match status" value="1"/>
</dbReference>
<dbReference type="OrthoDB" id="9808939at2"/>
<dbReference type="GO" id="GO:0047429">
    <property type="term" value="F:nucleoside triphosphate diphosphatase activity"/>
    <property type="evidence" value="ECO:0007669"/>
    <property type="project" value="TreeGrafter"/>
</dbReference>
<dbReference type="GO" id="GO:0006203">
    <property type="term" value="P:dGTP catabolic process"/>
    <property type="evidence" value="ECO:0007669"/>
    <property type="project" value="TreeGrafter"/>
</dbReference>
<feature type="domain" description="NTP pyrophosphohydrolase MazG-like" evidence="2">
    <location>
        <begin position="102"/>
        <end position="179"/>
    </location>
</feature>
<evidence type="ECO:0000259" key="2">
    <source>
        <dbReference type="Pfam" id="PF03819"/>
    </source>
</evidence>
<evidence type="ECO:0000313" key="3">
    <source>
        <dbReference type="EMBL" id="AGF71974.1"/>
    </source>
</evidence>
<dbReference type="GO" id="GO:0046052">
    <property type="term" value="P:UTP catabolic process"/>
    <property type="evidence" value="ECO:0007669"/>
    <property type="project" value="TreeGrafter"/>
</dbReference>
<organism evidence="3 4">
    <name type="scientific">Corynebacterium halotolerans YIM 70093 = DSM 44683</name>
    <dbReference type="NCBI Taxonomy" id="1121362"/>
    <lineage>
        <taxon>Bacteria</taxon>
        <taxon>Bacillati</taxon>
        <taxon>Actinomycetota</taxon>
        <taxon>Actinomycetes</taxon>
        <taxon>Mycobacteriales</taxon>
        <taxon>Corynebacteriaceae</taxon>
        <taxon>Corynebacterium</taxon>
    </lineage>
</organism>
<feature type="compositionally biased region" description="Basic and acidic residues" evidence="1">
    <location>
        <begin position="190"/>
        <end position="215"/>
    </location>
</feature>